<evidence type="ECO:0000256" key="2">
    <source>
        <dbReference type="SAM" id="Phobius"/>
    </source>
</evidence>
<name>A0AAD5YHJ4_9APHY</name>
<comment type="caution">
    <text evidence="3">The sequence shown here is derived from an EMBL/GenBank/DDBJ whole genome shotgun (WGS) entry which is preliminary data.</text>
</comment>
<gene>
    <name evidence="3" type="ORF">NLI96_g7076</name>
</gene>
<reference evidence="3" key="1">
    <citation type="submission" date="2022-07" db="EMBL/GenBank/DDBJ databases">
        <title>Genome Sequence of Physisporinus lineatus.</title>
        <authorList>
            <person name="Buettner E."/>
        </authorList>
    </citation>
    <scope>NUCLEOTIDE SEQUENCE</scope>
    <source>
        <strain evidence="3">VT162</strain>
    </source>
</reference>
<proteinExistence type="predicted"/>
<feature type="compositionally biased region" description="Polar residues" evidence="1">
    <location>
        <begin position="67"/>
        <end position="96"/>
    </location>
</feature>
<feature type="transmembrane region" description="Helical" evidence="2">
    <location>
        <begin position="17"/>
        <end position="38"/>
    </location>
</feature>
<evidence type="ECO:0000256" key="1">
    <source>
        <dbReference type="SAM" id="MobiDB-lite"/>
    </source>
</evidence>
<evidence type="ECO:0000313" key="4">
    <source>
        <dbReference type="Proteomes" id="UP001212997"/>
    </source>
</evidence>
<protein>
    <submittedName>
        <fullName evidence="3">Uncharacterized protein</fullName>
    </submittedName>
</protein>
<sequence>MVSRLYAVSQECKVGTIIIPFTPAFYFSLLSLLTHSILMAKRKGKSAQPSCRSKRARRASHSPPPAISQSGNSDFSGPLTPTDSRSISPHSPTHSVLPNVEAPFPPLATAAASSSQHGITADDRHSGATPAPALPPSTPSSRRRMRTLPSHLPMLQGHQRVNLSSECTWTQYHAGHGGRSYIDSTLAKRMNTCRLKNAPDSATFSLDNLDFPLAFGPKQHGPDDCSKYVCLNKNPIKIWILGEIQAVVFKKEHLNARRAAVLINTFREEDRLRIKEIFTKFSQPPRGTTHVLLSELDCSLNTPSSSFVQNPTRTRFGLENGWPLARAHVTKFQLSKLSSTYVPGFTANQNFLRIY</sequence>
<organism evidence="3 4">
    <name type="scientific">Meripilus lineatus</name>
    <dbReference type="NCBI Taxonomy" id="2056292"/>
    <lineage>
        <taxon>Eukaryota</taxon>
        <taxon>Fungi</taxon>
        <taxon>Dikarya</taxon>
        <taxon>Basidiomycota</taxon>
        <taxon>Agaricomycotina</taxon>
        <taxon>Agaricomycetes</taxon>
        <taxon>Polyporales</taxon>
        <taxon>Meripilaceae</taxon>
        <taxon>Meripilus</taxon>
    </lineage>
</organism>
<keyword evidence="2" id="KW-0812">Transmembrane</keyword>
<dbReference type="AlphaFoldDB" id="A0AAD5YHJ4"/>
<feature type="region of interest" description="Disordered" evidence="1">
    <location>
        <begin position="43"/>
        <end position="145"/>
    </location>
</feature>
<keyword evidence="2" id="KW-1133">Transmembrane helix</keyword>
<dbReference type="Proteomes" id="UP001212997">
    <property type="component" value="Unassembled WGS sequence"/>
</dbReference>
<evidence type="ECO:0000313" key="3">
    <source>
        <dbReference type="EMBL" id="KAJ3482296.1"/>
    </source>
</evidence>
<keyword evidence="2" id="KW-0472">Membrane</keyword>
<accession>A0AAD5YHJ4</accession>
<dbReference type="EMBL" id="JANAWD010000280">
    <property type="protein sequence ID" value="KAJ3482296.1"/>
    <property type="molecule type" value="Genomic_DNA"/>
</dbReference>
<keyword evidence="4" id="KW-1185">Reference proteome</keyword>